<comment type="subunit">
    <text evidence="5">Monomer.</text>
</comment>
<evidence type="ECO:0000256" key="3">
    <source>
        <dbReference type="ARBA" id="ARBA00004418"/>
    </source>
</evidence>
<organism evidence="15 16">
    <name type="scientific">Usitatibacter rugosus</name>
    <dbReference type="NCBI Taxonomy" id="2732067"/>
    <lineage>
        <taxon>Bacteria</taxon>
        <taxon>Pseudomonadati</taxon>
        <taxon>Pseudomonadota</taxon>
        <taxon>Betaproteobacteria</taxon>
        <taxon>Nitrosomonadales</taxon>
        <taxon>Usitatibacteraceae</taxon>
        <taxon>Usitatibacter</taxon>
    </lineage>
</organism>
<proteinExistence type="inferred from homology"/>
<evidence type="ECO:0000256" key="8">
    <source>
        <dbReference type="ARBA" id="ARBA00022729"/>
    </source>
</evidence>
<comment type="catalytic activity">
    <reaction evidence="1">
        <text>a beta-lactam + H2O = a substituted beta-amino acid</text>
        <dbReference type="Rhea" id="RHEA:20401"/>
        <dbReference type="ChEBI" id="CHEBI:15377"/>
        <dbReference type="ChEBI" id="CHEBI:35627"/>
        <dbReference type="ChEBI" id="CHEBI:140347"/>
        <dbReference type="EC" id="3.5.2.6"/>
    </reaction>
</comment>
<protein>
    <recommendedName>
        <fullName evidence="6">beta-lactamase</fullName>
        <ecNumber evidence="6">3.5.2.6</ecNumber>
    </recommendedName>
</protein>
<reference evidence="15 16" key="1">
    <citation type="submission" date="2020-04" db="EMBL/GenBank/DDBJ databases">
        <title>Usitatibacter rugosus gen. nov., sp. nov. and Usitatibacter palustris sp. nov., novel members of Usitatibacteraceae fam. nov. within the order Nitrosomonadales isolated from soil.</title>
        <authorList>
            <person name="Huber K.J."/>
            <person name="Neumann-Schaal M."/>
            <person name="Geppert A."/>
            <person name="Luckner M."/>
            <person name="Wanner G."/>
            <person name="Overmann J."/>
        </authorList>
    </citation>
    <scope>NUCLEOTIDE SEQUENCE [LARGE SCALE GENOMIC DNA]</scope>
    <source>
        <strain evidence="15 16">0125_3</strain>
    </source>
</reference>
<dbReference type="SUPFAM" id="SSF56281">
    <property type="entry name" value="Metallo-hydrolase/oxidoreductase"/>
    <property type="match status" value="1"/>
</dbReference>
<feature type="chain" id="PRO_5026715275" description="beta-lactamase" evidence="13">
    <location>
        <begin position="19"/>
        <end position="297"/>
    </location>
</feature>
<keyword evidence="8 13" id="KW-0732">Signal</keyword>
<name>A0A6M4GQT5_9PROT</name>
<keyword evidence="7" id="KW-0479">Metal-binding</keyword>
<dbReference type="PANTHER" id="PTHR42951">
    <property type="entry name" value="METALLO-BETA-LACTAMASE DOMAIN-CONTAINING"/>
    <property type="match status" value="1"/>
</dbReference>
<dbReference type="GO" id="GO:0008270">
    <property type="term" value="F:zinc ion binding"/>
    <property type="evidence" value="ECO:0007669"/>
    <property type="project" value="InterPro"/>
</dbReference>
<dbReference type="PANTHER" id="PTHR42951:SF4">
    <property type="entry name" value="ACYL-COENZYME A THIOESTERASE MBLAC2"/>
    <property type="match status" value="1"/>
</dbReference>
<dbReference type="KEGG" id="uru:DSM104443_00470"/>
<evidence type="ECO:0000259" key="14">
    <source>
        <dbReference type="SMART" id="SM00849"/>
    </source>
</evidence>
<keyword evidence="11" id="KW-0862">Zinc</keyword>
<evidence type="ECO:0000256" key="5">
    <source>
        <dbReference type="ARBA" id="ARBA00011245"/>
    </source>
</evidence>
<dbReference type="InterPro" id="IPR050855">
    <property type="entry name" value="NDM-1-like"/>
</dbReference>
<dbReference type="InterPro" id="IPR036866">
    <property type="entry name" value="RibonucZ/Hydroxyglut_hydro"/>
</dbReference>
<keyword evidence="16" id="KW-1185">Reference proteome</keyword>
<dbReference type="GO" id="GO:0017001">
    <property type="term" value="P:antibiotic catabolic process"/>
    <property type="evidence" value="ECO:0007669"/>
    <property type="project" value="InterPro"/>
</dbReference>
<dbReference type="Pfam" id="PF00753">
    <property type="entry name" value="Lactamase_B"/>
    <property type="match status" value="1"/>
</dbReference>
<comment type="cofactor">
    <cofactor evidence="2">
        <name>Zn(2+)</name>
        <dbReference type="ChEBI" id="CHEBI:29105"/>
    </cofactor>
</comment>
<keyword evidence="10" id="KW-0378">Hydrolase</keyword>
<feature type="signal peptide" evidence="13">
    <location>
        <begin position="1"/>
        <end position="18"/>
    </location>
</feature>
<dbReference type="AlphaFoldDB" id="A0A6M4GQT5"/>
<evidence type="ECO:0000313" key="16">
    <source>
        <dbReference type="Proteomes" id="UP000501534"/>
    </source>
</evidence>
<dbReference type="RefSeq" id="WP_171089121.1">
    <property type="nucleotide sequence ID" value="NZ_CP053069.1"/>
</dbReference>
<dbReference type="EC" id="3.5.2.6" evidence="6"/>
<evidence type="ECO:0000256" key="4">
    <source>
        <dbReference type="ARBA" id="ARBA00005250"/>
    </source>
</evidence>
<sequence length="297" mass="31636">MKRTWIAIALLAALPVAAQQDFSKIEIKTQKLNASTYMLTGAGGNIGVCVGDDAVFVVDDQYAPMAPKIQAAIAALSPKPVTFILNTHWHGDHTGGNETFGKSGAIIVAHENVRRRMSSEQFIALFNSKVPASPKAALPVVTFTSDIAFELNGETIRGVHVARAHTDGDTIVHFVKGDVVHMGDTFFNGMYPFIDGSSGGTPEGIVAAADKVLAMVTDKTQIIPGHGPVASKADLQAYRDMVATTSGRVKQMIKDGKKLEEIKAAGSVTAGYEEKFGKGFIKGDKFAEMLAQGYLKP</sequence>
<evidence type="ECO:0000256" key="11">
    <source>
        <dbReference type="ARBA" id="ARBA00022833"/>
    </source>
</evidence>
<comment type="subcellular location">
    <subcellularLocation>
        <location evidence="3">Periplasm</location>
    </subcellularLocation>
</comment>
<keyword evidence="12" id="KW-0046">Antibiotic resistance</keyword>
<evidence type="ECO:0000256" key="13">
    <source>
        <dbReference type="SAM" id="SignalP"/>
    </source>
</evidence>
<dbReference type="PROSITE" id="PS00743">
    <property type="entry name" value="BETA_LACTAMASE_B_1"/>
    <property type="match status" value="1"/>
</dbReference>
<gene>
    <name evidence="15" type="ORF">DSM104443_00470</name>
</gene>
<dbReference type="GO" id="GO:0046677">
    <property type="term" value="P:response to antibiotic"/>
    <property type="evidence" value="ECO:0007669"/>
    <property type="project" value="UniProtKB-KW"/>
</dbReference>
<dbReference type="EMBL" id="CP053069">
    <property type="protein sequence ID" value="QJR09426.1"/>
    <property type="molecule type" value="Genomic_DNA"/>
</dbReference>
<dbReference type="GO" id="GO:0042597">
    <property type="term" value="C:periplasmic space"/>
    <property type="evidence" value="ECO:0007669"/>
    <property type="project" value="UniProtKB-SubCell"/>
</dbReference>
<dbReference type="CDD" id="cd16282">
    <property type="entry name" value="metallo-hydrolase-like_MBL-fold"/>
    <property type="match status" value="1"/>
</dbReference>
<comment type="similarity">
    <text evidence="4">Belongs to the metallo-beta-lactamase superfamily. Class-B beta-lactamase family.</text>
</comment>
<dbReference type="InterPro" id="IPR001279">
    <property type="entry name" value="Metallo-B-lactamas"/>
</dbReference>
<evidence type="ECO:0000256" key="9">
    <source>
        <dbReference type="ARBA" id="ARBA00022764"/>
    </source>
</evidence>
<evidence type="ECO:0000256" key="10">
    <source>
        <dbReference type="ARBA" id="ARBA00022801"/>
    </source>
</evidence>
<evidence type="ECO:0000256" key="12">
    <source>
        <dbReference type="ARBA" id="ARBA00023251"/>
    </source>
</evidence>
<evidence type="ECO:0000256" key="2">
    <source>
        <dbReference type="ARBA" id="ARBA00001947"/>
    </source>
</evidence>
<dbReference type="InterPro" id="IPR001018">
    <property type="entry name" value="Beta-lactamase_class-B_CS"/>
</dbReference>
<feature type="domain" description="Metallo-beta-lactamase" evidence="14">
    <location>
        <begin position="43"/>
        <end position="226"/>
    </location>
</feature>
<dbReference type="SMART" id="SM00849">
    <property type="entry name" value="Lactamase_B"/>
    <property type="match status" value="1"/>
</dbReference>
<dbReference type="Proteomes" id="UP000501534">
    <property type="component" value="Chromosome"/>
</dbReference>
<evidence type="ECO:0000256" key="1">
    <source>
        <dbReference type="ARBA" id="ARBA00001526"/>
    </source>
</evidence>
<dbReference type="GO" id="GO:0008800">
    <property type="term" value="F:beta-lactamase activity"/>
    <property type="evidence" value="ECO:0007669"/>
    <property type="project" value="UniProtKB-EC"/>
</dbReference>
<keyword evidence="9" id="KW-0574">Periplasm</keyword>
<evidence type="ECO:0000313" key="15">
    <source>
        <dbReference type="EMBL" id="QJR09426.1"/>
    </source>
</evidence>
<dbReference type="Gene3D" id="3.60.15.10">
    <property type="entry name" value="Ribonuclease Z/Hydroxyacylglutathione hydrolase-like"/>
    <property type="match status" value="1"/>
</dbReference>
<evidence type="ECO:0000256" key="6">
    <source>
        <dbReference type="ARBA" id="ARBA00012865"/>
    </source>
</evidence>
<evidence type="ECO:0000256" key="7">
    <source>
        <dbReference type="ARBA" id="ARBA00022723"/>
    </source>
</evidence>
<accession>A0A6M4GQT5</accession>